<feature type="domain" description="C2H2-type" evidence="1">
    <location>
        <begin position="706"/>
        <end position="729"/>
    </location>
</feature>
<organism evidence="2 3">
    <name type="scientific">Aspergillus thermomutatus</name>
    <name type="common">Neosartorya pseudofischeri</name>
    <dbReference type="NCBI Taxonomy" id="41047"/>
    <lineage>
        <taxon>Eukaryota</taxon>
        <taxon>Fungi</taxon>
        <taxon>Dikarya</taxon>
        <taxon>Ascomycota</taxon>
        <taxon>Pezizomycotina</taxon>
        <taxon>Eurotiomycetes</taxon>
        <taxon>Eurotiomycetidae</taxon>
        <taxon>Eurotiales</taxon>
        <taxon>Aspergillaceae</taxon>
        <taxon>Aspergillus</taxon>
        <taxon>Aspergillus subgen. Fumigati</taxon>
    </lineage>
</organism>
<protein>
    <recommendedName>
        <fullName evidence="1">C2H2-type domain-containing protein</fullName>
    </recommendedName>
</protein>
<dbReference type="PANTHER" id="PTHR37535">
    <property type="entry name" value="FLUG DOMAIN PROTEIN"/>
    <property type="match status" value="1"/>
</dbReference>
<dbReference type="RefSeq" id="XP_026613046.1">
    <property type="nucleotide sequence ID" value="XM_026757596.1"/>
</dbReference>
<dbReference type="EMBL" id="NKHU02000145">
    <property type="protein sequence ID" value="RHZ51665.1"/>
    <property type="molecule type" value="Genomic_DNA"/>
</dbReference>
<gene>
    <name evidence="2" type="ORF">CDV56_103977</name>
</gene>
<sequence length="830" mass="95110">MARTKRTAAELFDEAERNGASKSADEAGVNGDMVMSKIEPGTTIKYDRMLDLWDEHELRNPGASPSDLKAAKYFMYKCCEIWKAGKPDFSMHTACQRWTEFGAGLKRRPGNEKIPGEVSQSVRNYIKGSITKKLGLSQARREQHFLTLPHFVILIKHMWQKDWHRYHHPGTMVLDHAAYMLFIYTSARVGDIFESSMRRGSVRGLLYSDVVFVVFKNEAGRAEIAVRATRDAKGFTNKPHKRPQHAMYEDMEPLFANPVLPLLAIALANHAFQDYDTFEAIEAIPPREDGLLTYIRFKEEMQDVPFFQTLSSDGPTGQIQKADSFNNRSVHRGHRAGYEANITMHAVRREALVKADDHGYSTAERMKFAGHGNSKTFFGSYMPPISTVDGQSSYWNRPRRTDFLEGFRGLSLTYHPQMLRSLPAKVEADLQERSVFVTIDQEIKSLGEKIRALGSEREDRQERTRREELYWQKRQIMSEELSRWQEIQTRKVPSDPDGEDCAVAARSSWFHRVRWLDPPRDRLADILLVDSPLRSPQGREALECMITLCRENPTVAYRPSLRPTGGCCVISACAMKLDSLQPNRRWDHIYQCYQAELQKTDGFAELCFQCDTWVTAAAEWNDHCQNHLDDMDTLPVQFNPLTFRHTLAAAGQCLFCLFNRNLPSDRRFKQYLTKQHWIGHLQGHFQELQEKFQSDHGQDETKTQPCPDPRCALSFNTFSEFQCHCKDIHCIDRITIDTVKRCRRIKGSADEKDNFILFTECKTRRCSEQCLPDDQNDFVSKASSDVSLGTPVDAHIAVHVNPCLVMDQGEKAGLNCIDPRLREPVVCGTV</sequence>
<dbReference type="OrthoDB" id="4357582at2759"/>
<reference evidence="2" key="1">
    <citation type="submission" date="2018-08" db="EMBL/GenBank/DDBJ databases">
        <title>Draft genome sequence of azole-resistant Aspergillus thermomutatus (Neosartorya pseudofischeri) strain HMR AF 39, isolated from a human nasal aspirate.</title>
        <authorList>
            <person name="Parent-Michaud M."/>
            <person name="Dufresne P.J."/>
            <person name="Fournier E."/>
            <person name="Martineau C."/>
            <person name="Moreira S."/>
            <person name="Perkins V."/>
            <person name="De Repentigny L."/>
            <person name="Dufresne S.F."/>
        </authorList>
    </citation>
    <scope>NUCLEOTIDE SEQUENCE [LARGE SCALE GENOMIC DNA]</scope>
    <source>
        <strain evidence="2">HMR AF 39</strain>
    </source>
</reference>
<dbReference type="InterPro" id="IPR013087">
    <property type="entry name" value="Znf_C2H2_type"/>
</dbReference>
<dbReference type="Pfam" id="PF11917">
    <property type="entry name" value="DUF3435"/>
    <property type="match status" value="1"/>
</dbReference>
<name>A0A397GLC0_ASPTH</name>
<dbReference type="STRING" id="41047.A0A397GLC0"/>
<dbReference type="AlphaFoldDB" id="A0A397GLC0"/>
<dbReference type="PROSITE" id="PS00028">
    <property type="entry name" value="ZINC_FINGER_C2H2_1"/>
    <property type="match status" value="1"/>
</dbReference>
<comment type="caution">
    <text evidence="2">The sequence shown here is derived from an EMBL/GenBank/DDBJ whole genome shotgun (WGS) entry which is preliminary data.</text>
</comment>
<dbReference type="InterPro" id="IPR021842">
    <property type="entry name" value="DUF3435"/>
</dbReference>
<dbReference type="Proteomes" id="UP000215305">
    <property type="component" value="Unassembled WGS sequence"/>
</dbReference>
<dbReference type="VEuPathDB" id="FungiDB:CDV56_103977"/>
<evidence type="ECO:0000313" key="2">
    <source>
        <dbReference type="EMBL" id="RHZ51665.1"/>
    </source>
</evidence>
<accession>A0A397GLC0</accession>
<dbReference type="GeneID" id="38125951"/>
<evidence type="ECO:0000259" key="1">
    <source>
        <dbReference type="PROSITE" id="PS00028"/>
    </source>
</evidence>
<proteinExistence type="predicted"/>
<evidence type="ECO:0000313" key="3">
    <source>
        <dbReference type="Proteomes" id="UP000215305"/>
    </source>
</evidence>
<keyword evidence="3" id="KW-1185">Reference proteome</keyword>
<dbReference type="PANTHER" id="PTHR37535:SF3">
    <property type="entry name" value="FLUG DOMAIN-CONTAINING PROTEIN"/>
    <property type="match status" value="1"/>
</dbReference>